<organism evidence="2 3">
    <name type="scientific">Paenibacillus cellulosilyticus</name>
    <dbReference type="NCBI Taxonomy" id="375489"/>
    <lineage>
        <taxon>Bacteria</taxon>
        <taxon>Bacillati</taxon>
        <taxon>Bacillota</taxon>
        <taxon>Bacilli</taxon>
        <taxon>Bacillales</taxon>
        <taxon>Paenibacillaceae</taxon>
        <taxon>Paenibacillus</taxon>
    </lineage>
</organism>
<accession>A0A2V2YVX3</accession>
<protein>
    <submittedName>
        <fullName evidence="2">Inhibitor of the pro-sigma K processing machinery</fullName>
    </submittedName>
</protein>
<comment type="caution">
    <text evidence="2">The sequence shown here is derived from an EMBL/GenBank/DDBJ whole genome shotgun (WGS) entry which is preliminary data.</text>
</comment>
<keyword evidence="1" id="KW-0472">Membrane</keyword>
<dbReference type="Pfam" id="PF07441">
    <property type="entry name" value="BofA"/>
    <property type="match status" value="1"/>
</dbReference>
<sequence length="87" mass="9460">MKWFWVALLVISSLSLLIVLLRNRNSLEALRRFALHLILAALALYAVNYSGLLSGWEIPLNVTTVGTVMVLGLPGVALIAGLKAVLF</sequence>
<feature type="transmembrane region" description="Helical" evidence="1">
    <location>
        <begin position="64"/>
        <end position="86"/>
    </location>
</feature>
<dbReference type="Proteomes" id="UP000246635">
    <property type="component" value="Unassembled WGS sequence"/>
</dbReference>
<gene>
    <name evidence="2" type="ORF">DFQ01_105284</name>
</gene>
<feature type="transmembrane region" description="Helical" evidence="1">
    <location>
        <begin position="6"/>
        <end position="21"/>
    </location>
</feature>
<name>A0A2V2YVX3_9BACL</name>
<evidence type="ECO:0000256" key="1">
    <source>
        <dbReference type="SAM" id="Phobius"/>
    </source>
</evidence>
<feature type="transmembrane region" description="Helical" evidence="1">
    <location>
        <begin position="33"/>
        <end position="52"/>
    </location>
</feature>
<keyword evidence="3" id="KW-1185">Reference proteome</keyword>
<proteinExistence type="predicted"/>
<reference evidence="2 3" key="1">
    <citation type="submission" date="2018-05" db="EMBL/GenBank/DDBJ databases">
        <title>Genomic Encyclopedia of Type Strains, Phase III (KMG-III): the genomes of soil and plant-associated and newly described type strains.</title>
        <authorList>
            <person name="Whitman W."/>
        </authorList>
    </citation>
    <scope>NUCLEOTIDE SEQUENCE [LARGE SCALE GENOMIC DNA]</scope>
    <source>
        <strain evidence="2 3">CECT 5696</strain>
    </source>
</reference>
<dbReference type="AlphaFoldDB" id="A0A2V2YVX3"/>
<evidence type="ECO:0000313" key="3">
    <source>
        <dbReference type="Proteomes" id="UP000246635"/>
    </source>
</evidence>
<dbReference type="EMBL" id="QGTQ01000005">
    <property type="protein sequence ID" value="PWW05298.1"/>
    <property type="molecule type" value="Genomic_DNA"/>
</dbReference>
<keyword evidence="1" id="KW-0812">Transmembrane</keyword>
<dbReference type="RefSeq" id="WP_110043820.1">
    <property type="nucleotide sequence ID" value="NZ_CP054612.1"/>
</dbReference>
<keyword evidence="1" id="KW-1133">Transmembrane helix</keyword>
<evidence type="ECO:0000313" key="2">
    <source>
        <dbReference type="EMBL" id="PWW05298.1"/>
    </source>
</evidence>
<dbReference type="InterPro" id="IPR010001">
    <property type="entry name" value="BofA"/>
</dbReference>